<gene>
    <name evidence="1" type="ordered locus">Bmur_1183</name>
</gene>
<dbReference type="Proteomes" id="UP000001915">
    <property type="component" value="Chromosome"/>
</dbReference>
<name>D5U9A4_BRAM5</name>
<evidence type="ECO:0000313" key="1">
    <source>
        <dbReference type="EMBL" id="ADG71277.1"/>
    </source>
</evidence>
<dbReference type="OrthoDB" id="308383at2"/>
<dbReference type="RefSeq" id="WP_013113700.1">
    <property type="nucleotide sequence ID" value="NC_014150.1"/>
</dbReference>
<dbReference type="PROSITE" id="PS51257">
    <property type="entry name" value="PROKAR_LIPOPROTEIN"/>
    <property type="match status" value="1"/>
</dbReference>
<dbReference type="KEGG" id="brm:Bmur_1183"/>
<protein>
    <recommendedName>
        <fullName evidence="3">Lipoprotein</fullName>
    </recommendedName>
</protein>
<evidence type="ECO:0000313" key="2">
    <source>
        <dbReference type="Proteomes" id="UP000001915"/>
    </source>
</evidence>
<accession>D5U9A4</accession>
<reference evidence="1 2" key="1">
    <citation type="journal article" date="2010" name="Stand. Genomic Sci.">
        <title>Complete genome sequence of Brachyspira murdochii type strain (56-150).</title>
        <authorList>
            <person name="Pati A."/>
            <person name="Sikorski J."/>
            <person name="Gronow S."/>
            <person name="Munk C."/>
            <person name="Lapidus A."/>
            <person name="Copeland A."/>
            <person name="Glavina Del Tio T."/>
            <person name="Nolan M."/>
            <person name="Lucas S."/>
            <person name="Chen F."/>
            <person name="Tice H."/>
            <person name="Cheng J.F."/>
            <person name="Han C."/>
            <person name="Detter J.C."/>
            <person name="Bruce D."/>
            <person name="Tapia R."/>
            <person name="Goodwin L."/>
            <person name="Pitluck S."/>
            <person name="Liolios K."/>
            <person name="Ivanova N."/>
            <person name="Mavromatis K."/>
            <person name="Mikhailova N."/>
            <person name="Chen A."/>
            <person name="Palaniappan K."/>
            <person name="Land M."/>
            <person name="Hauser L."/>
            <person name="Chang Y.J."/>
            <person name="Jeffries C.D."/>
            <person name="Spring S."/>
            <person name="Rohde M."/>
            <person name="Goker M."/>
            <person name="Bristow J."/>
            <person name="Eisen J.A."/>
            <person name="Markowitz V."/>
            <person name="Hugenholtz P."/>
            <person name="Kyrpides N.C."/>
            <person name="Klenk H.P."/>
        </authorList>
    </citation>
    <scope>NUCLEOTIDE SEQUENCE [LARGE SCALE GENOMIC DNA]</scope>
    <source>
        <strain evidence="2">ATCC 51284 / DSM 12563 / 56-150</strain>
    </source>
</reference>
<evidence type="ECO:0008006" key="3">
    <source>
        <dbReference type="Google" id="ProtNLM"/>
    </source>
</evidence>
<organism evidence="1 2">
    <name type="scientific">Brachyspira murdochii (strain ATCC 51284 / DSM 12563 / 56-150)</name>
    <name type="common">Serpulina murdochii</name>
    <dbReference type="NCBI Taxonomy" id="526224"/>
    <lineage>
        <taxon>Bacteria</taxon>
        <taxon>Pseudomonadati</taxon>
        <taxon>Spirochaetota</taxon>
        <taxon>Spirochaetia</taxon>
        <taxon>Brachyspirales</taxon>
        <taxon>Brachyspiraceae</taxon>
        <taxon>Brachyspira</taxon>
    </lineage>
</organism>
<dbReference type="EMBL" id="CP001959">
    <property type="protein sequence ID" value="ADG71277.1"/>
    <property type="molecule type" value="Genomic_DNA"/>
</dbReference>
<proteinExistence type="predicted"/>
<dbReference type="AlphaFoldDB" id="D5U9A4"/>
<dbReference type="HOGENOM" id="CLU_1871441_0_0_12"/>
<sequence length="130" mass="14914">MKKKIIILLYFINLFILSCFNNDSIVKLNKYAARYEGSITTKAYVRDLTINKCILIVNEDSSIEITIEGGNAYDKMLTISKEELVKTDDISYQASKYGNNYTFIFHDTYIILKIENTDNTLSEGTLSKIE</sequence>